<dbReference type="PANTHER" id="PTHR48079">
    <property type="entry name" value="PROTEIN YEEZ"/>
    <property type="match status" value="1"/>
</dbReference>
<sequence>MRIFVTGGTGLLGNNILRLLTESSHELVSFVRSHPHDNESIKAVFEGIETSFAHGDLGDAAFVDQAISQCDAVIHSAGMIHLGWTKLDEAMSVNRDVTRVIVDACIKHKVPLVHIGTVDTLAVGSRKQVADEETPLDHAGGQIECTYVTSKRAGVQEVLNGVERTLQCVIVHPGFMLGPWDWKPSSGRMIVEVSKAWRPIAPSGGASVCDSRDVAAGTISAMQHLMNGSIPNGRQYILAGENWTYFELWRNFAKRNSQRGPIMPAGPAQRWIAQMYGDMASKFSGTENDINSAAVKMSSQFHWHSSKRAHDELGYRIRDPHESIEASIQWLSEHGYLAR</sequence>
<evidence type="ECO:0000313" key="2">
    <source>
        <dbReference type="EMBL" id="TWT51356.1"/>
    </source>
</evidence>
<dbReference type="AlphaFoldDB" id="A0A5C5WKN4"/>
<name>A0A5C5WKN4_9BACT</name>
<comment type="caution">
    <text evidence="2">The sequence shown here is derived from an EMBL/GenBank/DDBJ whole genome shotgun (WGS) entry which is preliminary data.</text>
</comment>
<dbReference type="GO" id="GO:0005737">
    <property type="term" value="C:cytoplasm"/>
    <property type="evidence" value="ECO:0007669"/>
    <property type="project" value="TreeGrafter"/>
</dbReference>
<keyword evidence="3" id="KW-1185">Reference proteome</keyword>
<dbReference type="GO" id="GO:0016853">
    <property type="term" value="F:isomerase activity"/>
    <property type="evidence" value="ECO:0007669"/>
    <property type="project" value="UniProtKB-KW"/>
</dbReference>
<dbReference type="Gene3D" id="3.40.50.720">
    <property type="entry name" value="NAD(P)-binding Rossmann-like Domain"/>
    <property type="match status" value="1"/>
</dbReference>
<dbReference type="RefSeq" id="WP_146516422.1">
    <property type="nucleotide sequence ID" value="NZ_SJPI01000002.1"/>
</dbReference>
<dbReference type="Pfam" id="PF01370">
    <property type="entry name" value="Epimerase"/>
    <property type="match status" value="1"/>
</dbReference>
<dbReference type="EMBL" id="SJPI01000002">
    <property type="protein sequence ID" value="TWT51356.1"/>
    <property type="molecule type" value="Genomic_DNA"/>
</dbReference>
<dbReference type="GO" id="GO:0004029">
    <property type="term" value="F:aldehyde dehydrogenase (NAD+) activity"/>
    <property type="evidence" value="ECO:0007669"/>
    <property type="project" value="TreeGrafter"/>
</dbReference>
<evidence type="ECO:0000313" key="3">
    <source>
        <dbReference type="Proteomes" id="UP000316598"/>
    </source>
</evidence>
<dbReference type="InterPro" id="IPR036291">
    <property type="entry name" value="NAD(P)-bd_dom_sf"/>
</dbReference>
<protein>
    <submittedName>
        <fullName evidence="2">3 beta-hydroxysteroid dehydrogenase/Delta 5--&gt;4-isomerase</fullName>
    </submittedName>
</protein>
<dbReference type="InterPro" id="IPR001509">
    <property type="entry name" value="Epimerase_deHydtase"/>
</dbReference>
<keyword evidence="2" id="KW-0413">Isomerase</keyword>
<evidence type="ECO:0000259" key="1">
    <source>
        <dbReference type="Pfam" id="PF01370"/>
    </source>
</evidence>
<dbReference type="OrthoDB" id="9811743at2"/>
<dbReference type="InterPro" id="IPR051783">
    <property type="entry name" value="NAD(P)-dependent_oxidoreduct"/>
</dbReference>
<accession>A0A5C5WKN4</accession>
<organism evidence="2 3">
    <name type="scientific">Rubripirellula amarantea</name>
    <dbReference type="NCBI Taxonomy" id="2527999"/>
    <lineage>
        <taxon>Bacteria</taxon>
        <taxon>Pseudomonadati</taxon>
        <taxon>Planctomycetota</taxon>
        <taxon>Planctomycetia</taxon>
        <taxon>Pirellulales</taxon>
        <taxon>Pirellulaceae</taxon>
        <taxon>Rubripirellula</taxon>
    </lineage>
</organism>
<proteinExistence type="predicted"/>
<reference evidence="2 3" key="1">
    <citation type="submission" date="2019-02" db="EMBL/GenBank/DDBJ databases">
        <title>Deep-cultivation of Planctomycetes and their phenomic and genomic characterization uncovers novel biology.</title>
        <authorList>
            <person name="Wiegand S."/>
            <person name="Jogler M."/>
            <person name="Boedeker C."/>
            <person name="Pinto D."/>
            <person name="Vollmers J."/>
            <person name="Rivas-Marin E."/>
            <person name="Kohn T."/>
            <person name="Peeters S.H."/>
            <person name="Heuer A."/>
            <person name="Rast P."/>
            <person name="Oberbeckmann S."/>
            <person name="Bunk B."/>
            <person name="Jeske O."/>
            <person name="Meyerdierks A."/>
            <person name="Storesund J.E."/>
            <person name="Kallscheuer N."/>
            <person name="Luecker S."/>
            <person name="Lage O.M."/>
            <person name="Pohl T."/>
            <person name="Merkel B.J."/>
            <person name="Hornburger P."/>
            <person name="Mueller R.-W."/>
            <person name="Bruemmer F."/>
            <person name="Labrenz M."/>
            <person name="Spormann A.M."/>
            <person name="Op Den Camp H."/>
            <person name="Overmann J."/>
            <person name="Amann R."/>
            <person name="Jetten M.S.M."/>
            <person name="Mascher T."/>
            <person name="Medema M.H."/>
            <person name="Devos D.P."/>
            <person name="Kaster A.-K."/>
            <person name="Ovreas L."/>
            <person name="Rohde M."/>
            <person name="Galperin M.Y."/>
            <person name="Jogler C."/>
        </authorList>
    </citation>
    <scope>NUCLEOTIDE SEQUENCE [LARGE SCALE GENOMIC DNA]</scope>
    <source>
        <strain evidence="2 3">Pla22</strain>
    </source>
</reference>
<feature type="domain" description="NAD-dependent epimerase/dehydratase" evidence="1">
    <location>
        <begin position="3"/>
        <end position="226"/>
    </location>
</feature>
<dbReference type="SUPFAM" id="SSF51735">
    <property type="entry name" value="NAD(P)-binding Rossmann-fold domains"/>
    <property type="match status" value="1"/>
</dbReference>
<gene>
    <name evidence="2" type="ORF">Pla22_41330</name>
</gene>
<dbReference type="PANTHER" id="PTHR48079:SF6">
    <property type="entry name" value="NAD(P)-BINDING DOMAIN-CONTAINING PROTEIN-RELATED"/>
    <property type="match status" value="1"/>
</dbReference>
<dbReference type="Proteomes" id="UP000316598">
    <property type="component" value="Unassembled WGS sequence"/>
</dbReference>